<keyword evidence="2" id="KW-1185">Reference proteome</keyword>
<protein>
    <submittedName>
        <fullName evidence="1">Uncharacterized protein</fullName>
    </submittedName>
</protein>
<comment type="caution">
    <text evidence="1">The sequence shown here is derived from an EMBL/GenBank/DDBJ whole genome shotgun (WGS) entry which is preliminary data.</text>
</comment>
<evidence type="ECO:0000313" key="1">
    <source>
        <dbReference type="EMBL" id="KAH3898097.1"/>
    </source>
</evidence>
<organism evidence="1 2">
    <name type="scientific">Dreissena polymorpha</name>
    <name type="common">Zebra mussel</name>
    <name type="synonym">Mytilus polymorpha</name>
    <dbReference type="NCBI Taxonomy" id="45954"/>
    <lineage>
        <taxon>Eukaryota</taxon>
        <taxon>Metazoa</taxon>
        <taxon>Spiralia</taxon>
        <taxon>Lophotrochozoa</taxon>
        <taxon>Mollusca</taxon>
        <taxon>Bivalvia</taxon>
        <taxon>Autobranchia</taxon>
        <taxon>Heteroconchia</taxon>
        <taxon>Euheterodonta</taxon>
        <taxon>Imparidentia</taxon>
        <taxon>Neoheterodontei</taxon>
        <taxon>Myida</taxon>
        <taxon>Dreissenoidea</taxon>
        <taxon>Dreissenidae</taxon>
        <taxon>Dreissena</taxon>
    </lineage>
</organism>
<evidence type="ECO:0000313" key="2">
    <source>
        <dbReference type="Proteomes" id="UP000828390"/>
    </source>
</evidence>
<proteinExistence type="predicted"/>
<accession>A0A9D4SCD0</accession>
<reference evidence="1" key="2">
    <citation type="submission" date="2020-11" db="EMBL/GenBank/DDBJ databases">
        <authorList>
            <person name="McCartney M.A."/>
            <person name="Auch B."/>
            <person name="Kono T."/>
            <person name="Mallez S."/>
            <person name="Becker A."/>
            <person name="Gohl D.M."/>
            <person name="Silverstein K.A.T."/>
            <person name="Koren S."/>
            <person name="Bechman K.B."/>
            <person name="Herman A."/>
            <person name="Abrahante J.E."/>
            <person name="Garbe J."/>
        </authorList>
    </citation>
    <scope>NUCLEOTIDE SEQUENCE</scope>
    <source>
        <strain evidence="1">Duluth1</strain>
        <tissue evidence="1">Whole animal</tissue>
    </source>
</reference>
<reference evidence="1" key="1">
    <citation type="journal article" date="2019" name="bioRxiv">
        <title>The Genome of the Zebra Mussel, Dreissena polymorpha: A Resource for Invasive Species Research.</title>
        <authorList>
            <person name="McCartney M.A."/>
            <person name="Auch B."/>
            <person name="Kono T."/>
            <person name="Mallez S."/>
            <person name="Zhang Y."/>
            <person name="Obille A."/>
            <person name="Becker A."/>
            <person name="Abrahante J.E."/>
            <person name="Garbe J."/>
            <person name="Badalamenti J.P."/>
            <person name="Herman A."/>
            <person name="Mangelson H."/>
            <person name="Liachko I."/>
            <person name="Sullivan S."/>
            <person name="Sone E.D."/>
            <person name="Koren S."/>
            <person name="Silverstein K.A.T."/>
            <person name="Beckman K.B."/>
            <person name="Gohl D.M."/>
        </authorList>
    </citation>
    <scope>NUCLEOTIDE SEQUENCE</scope>
    <source>
        <strain evidence="1">Duluth1</strain>
        <tissue evidence="1">Whole animal</tissue>
    </source>
</reference>
<gene>
    <name evidence="1" type="ORF">DPMN_022296</name>
</gene>
<dbReference type="EMBL" id="JAIWYP010000001">
    <property type="protein sequence ID" value="KAH3898097.1"/>
    <property type="molecule type" value="Genomic_DNA"/>
</dbReference>
<sequence length="87" mass="9533">MGHKTCPAGLEPFKPADWQEIQTVCKIGQVVQTRLPGTPTHLNDCKSEGSSSDNDLSKFLNCSGSHRSMIVSRSVVAVVMPAKRYSW</sequence>
<dbReference type="Proteomes" id="UP000828390">
    <property type="component" value="Unassembled WGS sequence"/>
</dbReference>
<dbReference type="AlphaFoldDB" id="A0A9D4SCD0"/>
<name>A0A9D4SCD0_DREPO</name>